<comment type="caution">
    <text evidence="8">The sequence shown here is derived from an EMBL/GenBank/DDBJ whole genome shotgun (WGS) entry which is preliminary data.</text>
</comment>
<evidence type="ECO:0000256" key="5">
    <source>
        <dbReference type="ARBA" id="ARBA00023136"/>
    </source>
</evidence>
<name>A0A3A4FBU8_9MICC</name>
<feature type="transmembrane region" description="Helical" evidence="6">
    <location>
        <begin position="164"/>
        <end position="185"/>
    </location>
</feature>
<evidence type="ECO:0000313" key="8">
    <source>
        <dbReference type="EMBL" id="RJN32577.1"/>
    </source>
</evidence>
<evidence type="ECO:0000259" key="7">
    <source>
        <dbReference type="Pfam" id="PF00482"/>
    </source>
</evidence>
<keyword evidence="2" id="KW-1003">Cell membrane</keyword>
<evidence type="ECO:0000256" key="2">
    <source>
        <dbReference type="ARBA" id="ARBA00022475"/>
    </source>
</evidence>
<dbReference type="GO" id="GO:0005886">
    <property type="term" value="C:plasma membrane"/>
    <property type="evidence" value="ECO:0007669"/>
    <property type="project" value="UniProtKB-SubCell"/>
</dbReference>
<keyword evidence="9" id="KW-1185">Reference proteome</keyword>
<dbReference type="Proteomes" id="UP000266615">
    <property type="component" value="Unassembled WGS sequence"/>
</dbReference>
<organism evidence="8 9">
    <name type="scientific">Nesterenkonia natronophila</name>
    <dbReference type="NCBI Taxonomy" id="2174932"/>
    <lineage>
        <taxon>Bacteria</taxon>
        <taxon>Bacillati</taxon>
        <taxon>Actinomycetota</taxon>
        <taxon>Actinomycetes</taxon>
        <taxon>Micrococcales</taxon>
        <taxon>Micrococcaceae</taxon>
        <taxon>Nesterenkonia</taxon>
    </lineage>
</organism>
<dbReference type="Pfam" id="PF00482">
    <property type="entry name" value="T2SSF"/>
    <property type="match status" value="1"/>
</dbReference>
<reference evidence="8 9" key="1">
    <citation type="submission" date="2018-09" db="EMBL/GenBank/DDBJ databases">
        <title>Nesterenkonia natronophila sp. nov., an alkaliphilic actinobacteriume isolated from a soda lake, and emended description of the genus Nesterenkonia.</title>
        <authorList>
            <person name="Menes R.J."/>
            <person name="Iriarte A."/>
        </authorList>
    </citation>
    <scope>NUCLEOTIDE SEQUENCE [LARGE SCALE GENOMIC DNA]</scope>
    <source>
        <strain evidence="8 9">M8</strain>
    </source>
</reference>
<evidence type="ECO:0000256" key="3">
    <source>
        <dbReference type="ARBA" id="ARBA00022692"/>
    </source>
</evidence>
<sequence length="191" mass="20026">MPDLLVLLASLTAGVAALFVLPPVSVSRSSVNPLKRLHRRRRRGGKSGEMADAGLLLELTAALLSAGVGIEAALARLSATVPGTEPLAGVQRALAAGASWEQATGMTAEYPQLRVFCDHLGFAYATGAPSARMLRAAARRVRSELRHEAEAEAEKLGVRMMLPLGMCFLPAFVLVGVVPVVASMLPDALGF</sequence>
<keyword evidence="3 6" id="KW-0812">Transmembrane</keyword>
<evidence type="ECO:0000256" key="6">
    <source>
        <dbReference type="SAM" id="Phobius"/>
    </source>
</evidence>
<dbReference type="EMBL" id="QYZP01000001">
    <property type="protein sequence ID" value="RJN32577.1"/>
    <property type="molecule type" value="Genomic_DNA"/>
</dbReference>
<evidence type="ECO:0000256" key="1">
    <source>
        <dbReference type="ARBA" id="ARBA00004651"/>
    </source>
</evidence>
<dbReference type="InterPro" id="IPR018076">
    <property type="entry name" value="T2SS_GspF_dom"/>
</dbReference>
<gene>
    <name evidence="8" type="ORF">D3250_01685</name>
</gene>
<keyword evidence="4 6" id="KW-1133">Transmembrane helix</keyword>
<accession>A0A3A4FBU8</accession>
<feature type="domain" description="Type II secretion system protein GspF" evidence="7">
    <location>
        <begin position="57"/>
        <end position="177"/>
    </location>
</feature>
<dbReference type="PANTHER" id="PTHR35007:SF3">
    <property type="entry name" value="POSSIBLE CONSERVED ALANINE RICH MEMBRANE PROTEIN"/>
    <property type="match status" value="1"/>
</dbReference>
<evidence type="ECO:0000313" key="9">
    <source>
        <dbReference type="Proteomes" id="UP000266615"/>
    </source>
</evidence>
<keyword evidence="5 6" id="KW-0472">Membrane</keyword>
<evidence type="ECO:0000256" key="4">
    <source>
        <dbReference type="ARBA" id="ARBA00022989"/>
    </source>
</evidence>
<dbReference type="PANTHER" id="PTHR35007">
    <property type="entry name" value="INTEGRAL MEMBRANE PROTEIN-RELATED"/>
    <property type="match status" value="1"/>
</dbReference>
<dbReference type="AlphaFoldDB" id="A0A3A4FBU8"/>
<proteinExistence type="predicted"/>
<protein>
    <submittedName>
        <fullName evidence="8">Type II secretion system protein</fullName>
    </submittedName>
</protein>
<comment type="subcellular location">
    <subcellularLocation>
        <location evidence="1">Cell membrane</location>
        <topology evidence="1">Multi-pass membrane protein</topology>
    </subcellularLocation>
</comment>